<organism evidence="3 4">
    <name type="scientific">Candidatus Sodalis endolongispinus</name>
    <dbReference type="NCBI Taxonomy" id="2812662"/>
    <lineage>
        <taxon>Bacteria</taxon>
        <taxon>Pseudomonadati</taxon>
        <taxon>Pseudomonadota</taxon>
        <taxon>Gammaproteobacteria</taxon>
        <taxon>Enterobacterales</taxon>
        <taxon>Bruguierivoracaceae</taxon>
        <taxon>Sodalis</taxon>
    </lineage>
</organism>
<feature type="region of interest" description="Disordered" evidence="2">
    <location>
        <begin position="1"/>
        <end position="21"/>
    </location>
</feature>
<dbReference type="InterPro" id="IPR052030">
    <property type="entry name" value="Peptidase_M20/M20A_hydrolases"/>
</dbReference>
<dbReference type="Proteomes" id="UP000811282">
    <property type="component" value="Unassembled WGS sequence"/>
</dbReference>
<dbReference type="NCBIfam" id="TIGR01891">
    <property type="entry name" value="amidohydrolases"/>
    <property type="match status" value="1"/>
</dbReference>
<evidence type="ECO:0000313" key="4">
    <source>
        <dbReference type="Proteomes" id="UP000811282"/>
    </source>
</evidence>
<dbReference type="PIRSF" id="PIRSF037227">
    <property type="entry name" value="Aminobenzoyl-glu_utiliz_pB"/>
    <property type="match status" value="1"/>
</dbReference>
<accession>A0ABS5Y7X4</accession>
<keyword evidence="1" id="KW-0378">Hydrolase</keyword>
<name>A0ABS5Y7X4_9GAMM</name>
<dbReference type="PANTHER" id="PTHR30575">
    <property type="entry name" value="PEPTIDASE M20"/>
    <property type="match status" value="1"/>
</dbReference>
<feature type="compositionally biased region" description="Polar residues" evidence="2">
    <location>
        <begin position="1"/>
        <end position="19"/>
    </location>
</feature>
<comment type="caution">
    <text evidence="3">The sequence shown here is derived from an EMBL/GenBank/DDBJ whole genome shotgun (WGS) entry which is preliminary data.</text>
</comment>
<dbReference type="Gene3D" id="3.40.630.10">
    <property type="entry name" value="Zn peptidases"/>
    <property type="match status" value="1"/>
</dbReference>
<evidence type="ECO:0000256" key="2">
    <source>
        <dbReference type="SAM" id="MobiDB-lite"/>
    </source>
</evidence>
<evidence type="ECO:0000313" key="3">
    <source>
        <dbReference type="EMBL" id="MBT9431089.1"/>
    </source>
</evidence>
<dbReference type="InterPro" id="IPR017145">
    <property type="entry name" value="Aminobenzoyl-glu_utiliz_pB"/>
</dbReference>
<protein>
    <submittedName>
        <fullName evidence="3">Amidohydrolase</fullName>
    </submittedName>
</protein>
<dbReference type="Gene3D" id="3.30.70.360">
    <property type="match status" value="1"/>
</dbReference>
<dbReference type="EMBL" id="JAFJYC010000001">
    <property type="protein sequence ID" value="MBT9431089.1"/>
    <property type="molecule type" value="Genomic_DNA"/>
</dbReference>
<keyword evidence="4" id="KW-1185">Reference proteome</keyword>
<dbReference type="InterPro" id="IPR002933">
    <property type="entry name" value="Peptidase_M20"/>
</dbReference>
<dbReference type="Pfam" id="PF01546">
    <property type="entry name" value="Peptidase_M20"/>
    <property type="match status" value="1"/>
</dbReference>
<sequence>MNVDASTPVATPSTSQPDSHTLEEIWSRVEASRAPFCALSDSIWATPELNYDEVHSSAQIAAMLQQQGFRIERGIAGIPTAMVGEAGQGGPVIAILGEYDTLPGLSQEADVAEPRPVQAGGNGHGCGHNLLGSAALQAASAVKYFLAVHQLPGRVRFYGCPAEEGGYAKGFMVRAGVFDDVDIAISWHPNAFSGVIEANSLACNEINYHFSGRAAHASASPHLGRSALDAVELMNVGVNYLREHMPSSARIHYAVTDTGGHSPNVVQARATVRYLIRARELPALQQLVKRVDNIAAGAALMIETTFSSQVLIGDANLIGNGPLEARMQAHLELLGPPPFDDADRAYAARFQKTLSQDDMKSAYDRYGLAVDYQRPLCDFVLPLRRPYSDMVDSTDVGSVSWVVPTVQVYGATYAIGTPGHSWQLVAQGKAAVAHKGMIHAAKITASTAVDLLQHPEFIAQAKAEHRARLAGVEFINPIPEGVTPPFPDNE</sequence>
<dbReference type="PANTHER" id="PTHR30575:SF0">
    <property type="entry name" value="XAA-ARG DIPEPTIDASE"/>
    <property type="match status" value="1"/>
</dbReference>
<evidence type="ECO:0000256" key="1">
    <source>
        <dbReference type="ARBA" id="ARBA00022801"/>
    </source>
</evidence>
<dbReference type="InterPro" id="IPR017439">
    <property type="entry name" value="Amidohydrolase"/>
</dbReference>
<dbReference type="CDD" id="cd05673">
    <property type="entry name" value="M20_Acy1L2_AbgB"/>
    <property type="match status" value="1"/>
</dbReference>
<proteinExistence type="predicted"/>
<dbReference type="SUPFAM" id="SSF55031">
    <property type="entry name" value="Bacterial exopeptidase dimerisation domain"/>
    <property type="match status" value="1"/>
</dbReference>
<gene>
    <name evidence="3" type="ORF">JZM24_00890</name>
</gene>
<reference evidence="3 4" key="1">
    <citation type="journal article" date="2021" name="Genome Biol. Evol.">
        <title>The evolution of interdependence in a four-way mealybug symbiosis.</title>
        <authorList>
            <person name="Garber A.I."/>
            <person name="Kupper M."/>
            <person name="Laetsch D.R."/>
            <person name="Weldon S.R."/>
            <person name="Ladinsky M.S."/>
            <person name="Bjorkman P.J."/>
            <person name="McCutcheon J.P."/>
        </authorList>
    </citation>
    <scope>NUCLEOTIDE SEQUENCE [LARGE SCALE GENOMIC DNA]</scope>
    <source>
        <strain evidence="3">SOD</strain>
    </source>
</reference>
<dbReference type="SUPFAM" id="SSF53187">
    <property type="entry name" value="Zn-dependent exopeptidases"/>
    <property type="match status" value="1"/>
</dbReference>
<dbReference type="InterPro" id="IPR036264">
    <property type="entry name" value="Bact_exopeptidase_dim_dom"/>
</dbReference>